<dbReference type="Pfam" id="PF00034">
    <property type="entry name" value="Cytochrom_C"/>
    <property type="match status" value="1"/>
</dbReference>
<dbReference type="InterPro" id="IPR051395">
    <property type="entry name" value="Cytochrome_c_Peroxidase/MauG"/>
</dbReference>
<feature type="binding site" description="axial binding residue" evidence="12">
    <location>
        <position position="208"/>
    </location>
    <ligand>
        <name>heme c</name>
        <dbReference type="ChEBI" id="CHEBI:61717"/>
        <label>2</label>
    </ligand>
    <ligandPart>
        <name>Fe</name>
        <dbReference type="ChEBI" id="CHEBI:18248"/>
    </ligandPart>
</feature>
<reference evidence="15 16" key="2">
    <citation type="journal article" date="2022" name="Mar. Drugs">
        <title>Bioassay-Guided Fractionation Leads to the Detection of Cholic Acid Generated by the Rare Thalassomonas sp.</title>
        <authorList>
            <person name="Pheiffer F."/>
            <person name="Schneider Y.K."/>
            <person name="Hansen E.H."/>
            <person name="Andersen J.H."/>
            <person name="Isaksson J."/>
            <person name="Busche T."/>
            <person name="R C."/>
            <person name="Kalinowski J."/>
            <person name="Zyl L.V."/>
            <person name="Trindade M."/>
        </authorList>
    </citation>
    <scope>NUCLEOTIDE SEQUENCE [LARGE SCALE GENOMIC DNA]</scope>
    <source>
        <strain evidence="15 16">A5K-106</strain>
    </source>
</reference>
<dbReference type="GO" id="GO:0009055">
    <property type="term" value="F:electron transfer activity"/>
    <property type="evidence" value="ECO:0007669"/>
    <property type="project" value="InterPro"/>
</dbReference>
<dbReference type="PANTHER" id="PTHR30600:SF7">
    <property type="entry name" value="CYTOCHROME C PEROXIDASE-RELATED"/>
    <property type="match status" value="1"/>
</dbReference>
<proteinExistence type="predicted"/>
<feature type="chain" id="PRO_5042146486" evidence="13">
    <location>
        <begin position="23"/>
        <end position="334"/>
    </location>
</feature>
<keyword evidence="2" id="KW-0813">Transport</keyword>
<dbReference type="AlphaFoldDB" id="A0AAF0C1L2"/>
<comment type="cofactor">
    <cofactor evidence="11">
        <name>heme</name>
        <dbReference type="ChEBI" id="CHEBI:30413"/>
    </cofactor>
    <text evidence="11">Binds 2 heme groups.</text>
</comment>
<evidence type="ECO:0000313" key="15">
    <source>
        <dbReference type="EMBL" id="WDD97073.1"/>
    </source>
</evidence>
<dbReference type="GO" id="GO:0020037">
    <property type="term" value="F:heme binding"/>
    <property type="evidence" value="ECO:0007669"/>
    <property type="project" value="InterPro"/>
</dbReference>
<dbReference type="GO" id="GO:0004130">
    <property type="term" value="F:cytochrome-c peroxidase activity"/>
    <property type="evidence" value="ECO:0007669"/>
    <property type="project" value="TreeGrafter"/>
</dbReference>
<dbReference type="InterPro" id="IPR026259">
    <property type="entry name" value="MauG/Cytc_peroxidase"/>
</dbReference>
<feature type="domain" description="Cytochrome c" evidence="14">
    <location>
        <begin position="38"/>
        <end position="170"/>
    </location>
</feature>
<comment type="PTM">
    <text evidence="11">Binds 2 heme groups per subunit.</text>
</comment>
<organism evidence="15 16">
    <name type="scientific">Thalassomonas actiniarum</name>
    <dbReference type="NCBI Taxonomy" id="485447"/>
    <lineage>
        <taxon>Bacteria</taxon>
        <taxon>Pseudomonadati</taxon>
        <taxon>Pseudomonadota</taxon>
        <taxon>Gammaproteobacteria</taxon>
        <taxon>Alteromonadales</taxon>
        <taxon>Colwelliaceae</taxon>
        <taxon>Thalassomonas</taxon>
    </lineage>
</organism>
<evidence type="ECO:0000256" key="1">
    <source>
        <dbReference type="ARBA" id="ARBA00004418"/>
    </source>
</evidence>
<protein>
    <submittedName>
        <fullName evidence="15">Cytochrome-c peroxidase</fullName>
    </submittedName>
</protein>
<dbReference type="Proteomes" id="UP000032568">
    <property type="component" value="Chromosome"/>
</dbReference>
<comment type="subcellular location">
    <subcellularLocation>
        <location evidence="1">Periplasm</location>
    </subcellularLocation>
</comment>
<dbReference type="InterPro" id="IPR036909">
    <property type="entry name" value="Cyt_c-like_dom_sf"/>
</dbReference>
<dbReference type="InterPro" id="IPR009056">
    <property type="entry name" value="Cyt_c-like_dom"/>
</dbReference>
<evidence type="ECO:0000256" key="11">
    <source>
        <dbReference type="PIRSR" id="PIRSR000294-1"/>
    </source>
</evidence>
<keyword evidence="5 12" id="KW-0479">Metal-binding</keyword>
<dbReference type="Gene3D" id="1.10.760.10">
    <property type="entry name" value="Cytochrome c-like domain"/>
    <property type="match status" value="2"/>
</dbReference>
<feature type="signal peptide" evidence="13">
    <location>
        <begin position="1"/>
        <end position="22"/>
    </location>
</feature>
<keyword evidence="4 11" id="KW-0349">Heme</keyword>
<reference evidence="15 16" key="1">
    <citation type="journal article" date="2015" name="Genome Announc.">
        <title>Draft Genome Sequences of Marine Isolates of Thalassomonas viridans and Thalassomonas actiniarum.</title>
        <authorList>
            <person name="Olonade I."/>
            <person name="van Zyl L.J."/>
            <person name="Trindade M."/>
        </authorList>
    </citation>
    <scope>NUCLEOTIDE SEQUENCE [LARGE SCALE GENOMIC DNA]</scope>
    <source>
        <strain evidence="15 16">A5K-106</strain>
    </source>
</reference>
<evidence type="ECO:0000256" key="10">
    <source>
        <dbReference type="ARBA" id="ARBA00023004"/>
    </source>
</evidence>
<keyword evidence="8" id="KW-0249">Electron transport</keyword>
<feature type="binding site" description="axial binding residue" evidence="12">
    <location>
        <position position="80"/>
    </location>
    <ligand>
        <name>heme c</name>
        <dbReference type="ChEBI" id="CHEBI:61717"/>
        <label>1</label>
    </ligand>
    <ligandPart>
        <name>Fe</name>
        <dbReference type="ChEBI" id="CHEBI:18248"/>
    </ligandPart>
</feature>
<sequence length="334" mass="36025">MKSFLFLSLLLPAGGFTASSWAQEPIQVIEPVSIKNAAKVELGKKLFFEPRLSKSGIISCNSCHNLASSGTDNLPTSIGHGWAEGPINSPTVFNAGYNLAQFWDGRAADLKEQAAGPIVAEKEMASSHDIVVKTLAGIPQYQAEFMAVYGGGNINIDKVTDAIAAFEATLVTPNSDFDLWLKGDGDVLSAKQIRGYQTFKEIGCIACHNGPAVGGNSYQKMGVVKPYLTKNTSLGRYQVTSRAADKNVFKVPTLRNIELTAPYFHDGAVWELGEAVNVMASIQLGRTLTVQQTSDIVAFLKSLTGERPQILLPLLPPSPEMMFKGTDEVRLADE</sequence>
<evidence type="ECO:0000256" key="12">
    <source>
        <dbReference type="PIRSR" id="PIRSR000294-2"/>
    </source>
</evidence>
<keyword evidence="10 12" id="KW-0408">Iron</keyword>
<dbReference type="EMBL" id="CP059735">
    <property type="protein sequence ID" value="WDD97073.1"/>
    <property type="molecule type" value="Genomic_DNA"/>
</dbReference>
<evidence type="ECO:0000259" key="14">
    <source>
        <dbReference type="PROSITE" id="PS51007"/>
    </source>
</evidence>
<evidence type="ECO:0000256" key="9">
    <source>
        <dbReference type="ARBA" id="ARBA00023002"/>
    </source>
</evidence>
<name>A0AAF0C1L2_9GAMM</name>
<evidence type="ECO:0000256" key="6">
    <source>
        <dbReference type="ARBA" id="ARBA00022729"/>
    </source>
</evidence>
<evidence type="ECO:0000313" key="16">
    <source>
        <dbReference type="Proteomes" id="UP000032568"/>
    </source>
</evidence>
<keyword evidence="6 13" id="KW-0732">Signal</keyword>
<evidence type="ECO:0000256" key="8">
    <source>
        <dbReference type="ARBA" id="ARBA00022982"/>
    </source>
</evidence>
<dbReference type="FunFam" id="1.10.760.10:FF:000004">
    <property type="entry name" value="Cytochrome c peroxidase"/>
    <property type="match status" value="1"/>
</dbReference>
<dbReference type="Pfam" id="PF03150">
    <property type="entry name" value="CCP_MauG"/>
    <property type="match status" value="1"/>
</dbReference>
<dbReference type="PIRSF" id="PIRSF000294">
    <property type="entry name" value="Cytochrome-c_peroxidase"/>
    <property type="match status" value="1"/>
</dbReference>
<feature type="binding site" description="covalent" evidence="11">
    <location>
        <position position="204"/>
    </location>
    <ligand>
        <name>heme c</name>
        <dbReference type="ChEBI" id="CHEBI:61717"/>
        <label>2</label>
    </ligand>
</feature>
<dbReference type="KEGG" id="tact:SG35_017120"/>
<dbReference type="RefSeq" id="WP_044831694.1">
    <property type="nucleotide sequence ID" value="NZ_CP059735.1"/>
</dbReference>
<evidence type="ECO:0000256" key="13">
    <source>
        <dbReference type="SAM" id="SignalP"/>
    </source>
</evidence>
<feature type="binding site" description="axial binding residue" evidence="12">
    <location>
        <position position="64"/>
    </location>
    <ligand>
        <name>heme c</name>
        <dbReference type="ChEBI" id="CHEBI:61717"/>
        <label>1</label>
    </ligand>
    <ligandPart>
        <name>Fe</name>
        <dbReference type="ChEBI" id="CHEBI:18248"/>
    </ligandPart>
</feature>
<evidence type="ECO:0000256" key="4">
    <source>
        <dbReference type="ARBA" id="ARBA00022617"/>
    </source>
</evidence>
<evidence type="ECO:0000256" key="3">
    <source>
        <dbReference type="ARBA" id="ARBA00022559"/>
    </source>
</evidence>
<dbReference type="PROSITE" id="PS51007">
    <property type="entry name" value="CYTC"/>
    <property type="match status" value="2"/>
</dbReference>
<evidence type="ECO:0000256" key="7">
    <source>
        <dbReference type="ARBA" id="ARBA00022764"/>
    </source>
</evidence>
<dbReference type="InterPro" id="IPR004852">
    <property type="entry name" value="Di-haem_cyt_c_peroxidsae"/>
</dbReference>
<feature type="binding site" description="axial binding residue" evidence="12">
    <location>
        <position position="279"/>
    </location>
    <ligand>
        <name>heme c</name>
        <dbReference type="ChEBI" id="CHEBI:61717"/>
        <label>2</label>
    </ligand>
    <ligandPart>
        <name>Fe</name>
        <dbReference type="ChEBI" id="CHEBI:18248"/>
    </ligandPart>
</feature>
<keyword evidence="7" id="KW-0574">Periplasm</keyword>
<gene>
    <name evidence="15" type="ORF">SG35_017120</name>
</gene>
<dbReference type="SUPFAM" id="SSF46626">
    <property type="entry name" value="Cytochrome c"/>
    <property type="match status" value="2"/>
</dbReference>
<dbReference type="GO" id="GO:0042597">
    <property type="term" value="C:periplasmic space"/>
    <property type="evidence" value="ECO:0007669"/>
    <property type="project" value="UniProtKB-SubCell"/>
</dbReference>
<dbReference type="GO" id="GO:0046872">
    <property type="term" value="F:metal ion binding"/>
    <property type="evidence" value="ECO:0007669"/>
    <property type="project" value="UniProtKB-KW"/>
</dbReference>
<keyword evidence="3 15" id="KW-0575">Peroxidase</keyword>
<feature type="domain" description="Cytochrome c" evidence="14">
    <location>
        <begin position="190"/>
        <end position="304"/>
    </location>
</feature>
<keyword evidence="16" id="KW-1185">Reference proteome</keyword>
<evidence type="ECO:0000256" key="2">
    <source>
        <dbReference type="ARBA" id="ARBA00022448"/>
    </source>
</evidence>
<accession>A0AAF0C1L2</accession>
<evidence type="ECO:0000256" key="5">
    <source>
        <dbReference type="ARBA" id="ARBA00022723"/>
    </source>
</evidence>
<feature type="binding site" description="covalent" evidence="11">
    <location>
        <position position="63"/>
    </location>
    <ligand>
        <name>heme c</name>
        <dbReference type="ChEBI" id="CHEBI:61717"/>
        <label>1</label>
    </ligand>
</feature>
<dbReference type="PANTHER" id="PTHR30600">
    <property type="entry name" value="CYTOCHROME C PEROXIDASE-RELATED"/>
    <property type="match status" value="1"/>
</dbReference>
<keyword evidence="9" id="KW-0560">Oxidoreductase</keyword>
<feature type="binding site" description="covalent" evidence="11">
    <location>
        <position position="60"/>
    </location>
    <ligand>
        <name>heme c</name>
        <dbReference type="ChEBI" id="CHEBI:61717"/>
        <label>1</label>
    </ligand>
</feature>
<feature type="binding site" description="covalent" evidence="11">
    <location>
        <position position="207"/>
    </location>
    <ligand>
        <name>heme c</name>
        <dbReference type="ChEBI" id="CHEBI:61717"/>
        <label>2</label>
    </ligand>
</feature>